<gene>
    <name evidence="2" type="ORF">MRAB57_517</name>
</gene>
<dbReference type="Gene3D" id="3.10.180.10">
    <property type="entry name" value="2,3-Dihydroxybiphenyl 1,2-Dioxygenase, domain 1"/>
    <property type="match status" value="1"/>
</dbReference>
<proteinExistence type="predicted"/>
<feature type="domain" description="VOC" evidence="1">
    <location>
        <begin position="5"/>
        <end position="136"/>
    </location>
</feature>
<dbReference type="Proteomes" id="UP000240988">
    <property type="component" value="Unassembled WGS sequence"/>
</dbReference>
<keyword evidence="2" id="KW-0456">Lyase</keyword>
<sequence>MKAENLYHTGIVVDDLEATMQWLAEVAGYTWTDVVSVDQQAVTPDGEVTIPMKMVYSGAEPRLELLQTVPGTVWMPADSGVHHLGYWSDDVESDLATLESNGMAVEVKPYNPDGSGTLLWAYAKGRTGPRIELVSRGMQPFIAYWWESAAANGD</sequence>
<dbReference type="OrthoDB" id="5185674at2"/>
<dbReference type="SUPFAM" id="SSF54593">
    <property type="entry name" value="Glyoxalase/Bleomycin resistance protein/Dihydroxybiphenyl dioxygenase"/>
    <property type="match status" value="1"/>
</dbReference>
<name>A0A2U3NME9_9MYCO</name>
<dbReference type="InterPro" id="IPR037523">
    <property type="entry name" value="VOC_core"/>
</dbReference>
<dbReference type="EMBL" id="FUFA01000002">
    <property type="protein sequence ID" value="SPM32718.1"/>
    <property type="molecule type" value="Genomic_DNA"/>
</dbReference>
<evidence type="ECO:0000313" key="2">
    <source>
        <dbReference type="EMBL" id="SPM32718.1"/>
    </source>
</evidence>
<accession>A0A2U3NME9</accession>
<organism evidence="2 3">
    <name type="scientific">Mycobacterium rhizamassiliense</name>
    <dbReference type="NCBI Taxonomy" id="1841860"/>
    <lineage>
        <taxon>Bacteria</taxon>
        <taxon>Bacillati</taxon>
        <taxon>Actinomycetota</taxon>
        <taxon>Actinomycetes</taxon>
        <taxon>Mycobacteriales</taxon>
        <taxon>Mycobacteriaceae</taxon>
        <taxon>Mycobacterium</taxon>
    </lineage>
</organism>
<dbReference type="AlphaFoldDB" id="A0A2U3NME9"/>
<dbReference type="PROSITE" id="PS51819">
    <property type="entry name" value="VOC"/>
    <property type="match status" value="1"/>
</dbReference>
<dbReference type="GO" id="GO:0016829">
    <property type="term" value="F:lyase activity"/>
    <property type="evidence" value="ECO:0007669"/>
    <property type="project" value="UniProtKB-KW"/>
</dbReference>
<reference evidence="2 3" key="1">
    <citation type="submission" date="2017-01" db="EMBL/GenBank/DDBJ databases">
        <authorList>
            <consortium name="Urmite Genomes"/>
        </authorList>
    </citation>
    <scope>NUCLEOTIDE SEQUENCE [LARGE SCALE GENOMIC DNA]</scope>
    <source>
        <strain evidence="2 3">AB57</strain>
    </source>
</reference>
<protein>
    <submittedName>
        <fullName evidence="2">Catechol 2,3-dioxygenase or other lactoylglutathione lyase family enzyme</fullName>
    </submittedName>
</protein>
<keyword evidence="2" id="KW-0223">Dioxygenase</keyword>
<keyword evidence="3" id="KW-1185">Reference proteome</keyword>
<keyword evidence="2" id="KW-0560">Oxidoreductase</keyword>
<dbReference type="STRING" id="1841860.GCA_900157375_00519"/>
<dbReference type="InterPro" id="IPR029068">
    <property type="entry name" value="Glyas_Bleomycin-R_OHBP_Dase"/>
</dbReference>
<evidence type="ECO:0000313" key="3">
    <source>
        <dbReference type="Proteomes" id="UP000240988"/>
    </source>
</evidence>
<evidence type="ECO:0000259" key="1">
    <source>
        <dbReference type="PROSITE" id="PS51819"/>
    </source>
</evidence>
<dbReference type="Pfam" id="PF13669">
    <property type="entry name" value="Glyoxalase_4"/>
    <property type="match status" value="1"/>
</dbReference>
<dbReference type="GO" id="GO:0051213">
    <property type="term" value="F:dioxygenase activity"/>
    <property type="evidence" value="ECO:0007669"/>
    <property type="project" value="UniProtKB-KW"/>
</dbReference>
<dbReference type="RefSeq" id="WP_077086169.1">
    <property type="nucleotide sequence ID" value="NZ_LT721901.1"/>
</dbReference>